<accession>A0A0C1HVZ9</accession>
<evidence type="ECO:0000256" key="1">
    <source>
        <dbReference type="SAM" id="Phobius"/>
    </source>
</evidence>
<dbReference type="PANTHER" id="PTHR40448">
    <property type="entry name" value="TWO-COMPONENT SENSOR HISTIDINE KINASE"/>
    <property type="match status" value="1"/>
</dbReference>
<dbReference type="InterPro" id="IPR032834">
    <property type="entry name" value="NatK-like_C"/>
</dbReference>
<keyword evidence="3" id="KW-0808">Transferase</keyword>
<feature type="transmembrane region" description="Helical" evidence="1">
    <location>
        <begin position="187"/>
        <end position="206"/>
    </location>
</feature>
<dbReference type="OrthoDB" id="1656061at2"/>
<dbReference type="EMBL" id="JWIY01000001">
    <property type="protein sequence ID" value="KIC78288.1"/>
    <property type="molecule type" value="Genomic_DNA"/>
</dbReference>
<dbReference type="InterPro" id="IPR036890">
    <property type="entry name" value="HATPase_C_sf"/>
</dbReference>
<dbReference type="AlphaFoldDB" id="A0A0C1HVZ9"/>
<keyword evidence="3" id="KW-0418">Kinase</keyword>
<sequence>MVQLSLIIIDMFLLLFLFSYISGQKLTTRTYLIAILTNLLYSIIFSFIPNSLFSYLIGPTYFLIFSWIVGKSYNKTLKIFYGLFPITLWNLIQRLIIFFISPLFSFSVESLNKSFFGPIVTSIMATLIVLLFLRLIQYNFKTLKSQKINHNDKKIIIFVNISMIVYHLIVQVLSYLENESNIQTLNFRESLVVLYLILFVSVANYLDRHLRERIQNDLMLQKDLQLKNMENYSHHIEELYTEVRNFRHDYENILMTLKLGIEQNNLSIVKNVYHSVLKDSNKRFRNPKYDIGRLVHIKNEALKSLLAAKFAQAQEHNVAVSLEVPEDIYPQGMELVDFITIVSILCDNAIEAAAPTMTIAYVLSENKQVFSIENTIKEEHIDMSRIFDAGVSSKGAGRGIGLSNVLAILDRYPNVSLTSASQNYRFQHVLEIHLN</sequence>
<dbReference type="PANTHER" id="PTHR40448:SF1">
    <property type="entry name" value="TWO-COMPONENT SENSOR HISTIDINE KINASE"/>
    <property type="match status" value="1"/>
</dbReference>
<evidence type="ECO:0000259" key="2">
    <source>
        <dbReference type="Pfam" id="PF14501"/>
    </source>
</evidence>
<organism evidence="3 4">
    <name type="scientific">Streptococcus constellatus</name>
    <dbReference type="NCBI Taxonomy" id="76860"/>
    <lineage>
        <taxon>Bacteria</taxon>
        <taxon>Bacillati</taxon>
        <taxon>Bacillota</taxon>
        <taxon>Bacilli</taxon>
        <taxon>Lactobacillales</taxon>
        <taxon>Streptococcaceae</taxon>
        <taxon>Streptococcus</taxon>
        <taxon>Streptococcus anginosus group</taxon>
    </lineage>
</organism>
<name>A0A0C1HVZ9_STRCV</name>
<feature type="transmembrane region" description="Helical" evidence="1">
    <location>
        <begin position="82"/>
        <end position="103"/>
    </location>
</feature>
<reference evidence="3 4" key="1">
    <citation type="submission" date="2014-12" db="EMBL/GenBank/DDBJ databases">
        <title>Partial genome sequence of Streptococcus constellatus KCOM 1650 (= ChDC B144).</title>
        <authorList>
            <person name="Kook J.-K."/>
            <person name="Park S.-N."/>
            <person name="Lim Y.K."/>
            <person name="Jo E."/>
        </authorList>
    </citation>
    <scope>NUCLEOTIDE SEQUENCE [LARGE SCALE GENOMIC DNA]</scope>
    <source>
        <strain evidence="3 4">KCOM 1650</strain>
    </source>
</reference>
<evidence type="ECO:0000313" key="4">
    <source>
        <dbReference type="Proteomes" id="UP000031339"/>
    </source>
</evidence>
<feature type="transmembrane region" description="Helical" evidence="1">
    <location>
        <begin position="6"/>
        <end position="23"/>
    </location>
</feature>
<dbReference type="GO" id="GO:0042802">
    <property type="term" value="F:identical protein binding"/>
    <property type="evidence" value="ECO:0007669"/>
    <property type="project" value="TreeGrafter"/>
</dbReference>
<feature type="domain" description="Sensor histidine kinase NatK-like C-terminal" evidence="2">
    <location>
        <begin position="333"/>
        <end position="431"/>
    </location>
</feature>
<dbReference type="RefSeq" id="WP_039676800.1">
    <property type="nucleotide sequence ID" value="NZ_JWIY01000001.1"/>
</dbReference>
<dbReference type="SUPFAM" id="SSF55874">
    <property type="entry name" value="ATPase domain of HSP90 chaperone/DNA topoisomerase II/histidine kinase"/>
    <property type="match status" value="1"/>
</dbReference>
<feature type="transmembrane region" description="Helical" evidence="1">
    <location>
        <begin position="115"/>
        <end position="135"/>
    </location>
</feature>
<evidence type="ECO:0000313" key="3">
    <source>
        <dbReference type="EMBL" id="KIC78288.1"/>
    </source>
</evidence>
<dbReference type="STRING" id="862969.SCI_0582"/>
<protein>
    <submittedName>
        <fullName evidence="3">Histidine kinase</fullName>
    </submittedName>
</protein>
<keyword evidence="1" id="KW-0472">Membrane</keyword>
<dbReference type="eggNOG" id="COG3290">
    <property type="taxonomic scope" value="Bacteria"/>
</dbReference>
<feature type="transmembrane region" description="Helical" evidence="1">
    <location>
        <begin position="30"/>
        <end position="47"/>
    </location>
</feature>
<comment type="caution">
    <text evidence="3">The sequence shown here is derived from an EMBL/GenBank/DDBJ whole genome shotgun (WGS) entry which is preliminary data.</text>
</comment>
<dbReference type="Proteomes" id="UP000031339">
    <property type="component" value="Unassembled WGS sequence"/>
</dbReference>
<keyword evidence="1" id="KW-1133">Transmembrane helix</keyword>
<dbReference type="Pfam" id="PF14501">
    <property type="entry name" value="HATPase_c_5"/>
    <property type="match status" value="1"/>
</dbReference>
<dbReference type="Gene3D" id="3.30.565.10">
    <property type="entry name" value="Histidine kinase-like ATPase, C-terminal domain"/>
    <property type="match status" value="1"/>
</dbReference>
<keyword evidence="1" id="KW-0812">Transmembrane</keyword>
<gene>
    <name evidence="3" type="ORF">RN79_01560</name>
</gene>
<dbReference type="GO" id="GO:0016301">
    <property type="term" value="F:kinase activity"/>
    <property type="evidence" value="ECO:0007669"/>
    <property type="project" value="UniProtKB-KW"/>
</dbReference>
<feature type="transmembrane region" description="Helical" evidence="1">
    <location>
        <begin position="155"/>
        <end position="175"/>
    </location>
</feature>
<feature type="transmembrane region" description="Helical" evidence="1">
    <location>
        <begin position="53"/>
        <end position="70"/>
    </location>
</feature>
<proteinExistence type="predicted"/>